<evidence type="ECO:0000313" key="3">
    <source>
        <dbReference type="Proteomes" id="UP000199079"/>
    </source>
</evidence>
<keyword evidence="1" id="KW-0472">Membrane</keyword>
<dbReference type="EMBL" id="FNPC01000004">
    <property type="protein sequence ID" value="SDY27692.1"/>
    <property type="molecule type" value="Genomic_DNA"/>
</dbReference>
<protein>
    <submittedName>
        <fullName evidence="2">Uncharacterized protein</fullName>
    </submittedName>
</protein>
<dbReference type="AlphaFoldDB" id="A0A1H3IJ45"/>
<sequence>MDLDTLSHPGFRTLLGVGLGYGALLAFILVALFLVPYAIFVGI</sequence>
<name>A0A1H3IJ45_9EURY</name>
<gene>
    <name evidence="2" type="ORF">SAMN05216564_104147</name>
</gene>
<organism evidence="2 3">
    <name type="scientific">Halopenitus persicus</name>
    <dbReference type="NCBI Taxonomy" id="1048396"/>
    <lineage>
        <taxon>Archaea</taxon>
        <taxon>Methanobacteriati</taxon>
        <taxon>Methanobacteriota</taxon>
        <taxon>Stenosarchaea group</taxon>
        <taxon>Halobacteria</taxon>
        <taxon>Halobacteriales</taxon>
        <taxon>Haloferacaceae</taxon>
        <taxon>Halopenitus</taxon>
    </lineage>
</organism>
<proteinExistence type="predicted"/>
<evidence type="ECO:0000313" key="2">
    <source>
        <dbReference type="EMBL" id="SDY27692.1"/>
    </source>
</evidence>
<evidence type="ECO:0000256" key="1">
    <source>
        <dbReference type="SAM" id="Phobius"/>
    </source>
</evidence>
<feature type="transmembrane region" description="Helical" evidence="1">
    <location>
        <begin position="20"/>
        <end position="40"/>
    </location>
</feature>
<accession>A0A1H3IJ45</accession>
<dbReference type="Proteomes" id="UP000199079">
    <property type="component" value="Unassembled WGS sequence"/>
</dbReference>
<keyword evidence="3" id="KW-1185">Reference proteome</keyword>
<dbReference type="RefSeq" id="WP_021074854.1">
    <property type="nucleotide sequence ID" value="NZ_FNPC01000004.1"/>
</dbReference>
<keyword evidence="1" id="KW-1133">Transmembrane helix</keyword>
<keyword evidence="1" id="KW-0812">Transmembrane</keyword>
<reference evidence="3" key="1">
    <citation type="submission" date="2016-10" db="EMBL/GenBank/DDBJ databases">
        <authorList>
            <person name="Varghese N."/>
            <person name="Submissions S."/>
        </authorList>
    </citation>
    <scope>NUCLEOTIDE SEQUENCE [LARGE SCALE GENOMIC DNA]</scope>
    <source>
        <strain evidence="3">DC30,IBRC 10041,KCTC 4046</strain>
    </source>
</reference>